<keyword evidence="2 9" id="KW-0963">Cytoplasm</keyword>
<evidence type="ECO:0000256" key="7">
    <source>
        <dbReference type="ARBA" id="ARBA00023159"/>
    </source>
</evidence>
<dbReference type="GO" id="GO:0003700">
    <property type="term" value="F:DNA-binding transcription factor activity"/>
    <property type="evidence" value="ECO:0007669"/>
    <property type="project" value="InterPro"/>
</dbReference>
<dbReference type="InterPro" id="IPR048714">
    <property type="entry name" value="DpiA-like_HTH"/>
</dbReference>
<dbReference type="Pfam" id="PF00072">
    <property type="entry name" value="Response_reg"/>
    <property type="match status" value="1"/>
</dbReference>
<evidence type="ECO:0000256" key="3">
    <source>
        <dbReference type="ARBA" id="ARBA00022553"/>
    </source>
</evidence>
<keyword evidence="8 9" id="KW-0804">Transcription</keyword>
<dbReference type="PROSITE" id="PS50110">
    <property type="entry name" value="RESPONSE_REGULATORY"/>
    <property type="match status" value="1"/>
</dbReference>
<feature type="domain" description="Response regulatory" evidence="11">
    <location>
        <begin position="5"/>
        <end position="121"/>
    </location>
</feature>
<evidence type="ECO:0000256" key="4">
    <source>
        <dbReference type="ARBA" id="ARBA00023012"/>
    </source>
</evidence>
<evidence type="ECO:0000313" key="12">
    <source>
        <dbReference type="EMBL" id="TCK58933.1"/>
    </source>
</evidence>
<sequence length="228" mass="25982">MNRIKVLIVEDVKEMSGLLSEHISKLYFFEVIGIASTIADAQVMLHHFKPNLMLLDNFLPDGTGLDLLRNLRKKNEQVDVLFVTAANNIETALCAMRYGAFDYMIKPFAMEQINDSLERYYNFHKHIALRNDDNVNQSFINKLYNTHICTDSLGQHPKGIDDITLQRVISVFDDGQVYTSDAICNKAGISKTTARRYLEYAVVRGFLSANVVLGKVGRPQRCYQKVVR</sequence>
<reference evidence="12 13" key="1">
    <citation type="submission" date="2019-03" db="EMBL/GenBank/DDBJ databases">
        <title>Genomic Encyclopedia of Type Strains, Phase IV (KMG-IV): sequencing the most valuable type-strain genomes for metagenomic binning, comparative biology and taxonomic classification.</title>
        <authorList>
            <person name="Goeker M."/>
        </authorList>
    </citation>
    <scope>NUCLEOTIDE SEQUENCE [LARGE SCALE GENOMIC DNA]</scope>
    <source>
        <strain evidence="12 13">DSM 18577</strain>
    </source>
</reference>
<dbReference type="GO" id="GO:0000156">
    <property type="term" value="F:phosphorelay response regulator activity"/>
    <property type="evidence" value="ECO:0007669"/>
    <property type="project" value="TreeGrafter"/>
</dbReference>
<evidence type="ECO:0000313" key="13">
    <source>
        <dbReference type="Proteomes" id="UP000295565"/>
    </source>
</evidence>
<keyword evidence="3 10" id="KW-0597">Phosphoprotein</keyword>
<dbReference type="InterPro" id="IPR024187">
    <property type="entry name" value="Sig_transdc_resp-reg_cit/mal"/>
</dbReference>
<protein>
    <recommendedName>
        <fullName evidence="9">Transcriptional regulatory protein</fullName>
    </recommendedName>
</protein>
<evidence type="ECO:0000256" key="8">
    <source>
        <dbReference type="ARBA" id="ARBA00023163"/>
    </source>
</evidence>
<evidence type="ECO:0000256" key="2">
    <source>
        <dbReference type="ARBA" id="ARBA00022490"/>
    </source>
</evidence>
<keyword evidence="6 9" id="KW-0238">DNA-binding</keyword>
<dbReference type="SUPFAM" id="SSF52172">
    <property type="entry name" value="CheY-like"/>
    <property type="match status" value="1"/>
</dbReference>
<evidence type="ECO:0000256" key="1">
    <source>
        <dbReference type="ARBA" id="ARBA00004496"/>
    </source>
</evidence>
<evidence type="ECO:0000256" key="6">
    <source>
        <dbReference type="ARBA" id="ARBA00023125"/>
    </source>
</evidence>
<name>A0A4R1K5A9_9GAMM</name>
<dbReference type="SMART" id="SM00448">
    <property type="entry name" value="REC"/>
    <property type="match status" value="1"/>
</dbReference>
<evidence type="ECO:0000259" key="11">
    <source>
        <dbReference type="PROSITE" id="PS50110"/>
    </source>
</evidence>
<dbReference type="PIRSF" id="PIRSF006171">
    <property type="entry name" value="RR_citrat_malat"/>
    <property type="match status" value="1"/>
</dbReference>
<dbReference type="RefSeq" id="WP_165872664.1">
    <property type="nucleotide sequence ID" value="NZ_OU594967.1"/>
</dbReference>
<evidence type="ECO:0000256" key="9">
    <source>
        <dbReference type="PIRNR" id="PIRNR006171"/>
    </source>
</evidence>
<keyword evidence="5 9" id="KW-0805">Transcription regulation</keyword>
<dbReference type="PANTHER" id="PTHR45526">
    <property type="entry name" value="TRANSCRIPTIONAL REGULATORY PROTEIN DPIA"/>
    <property type="match status" value="1"/>
</dbReference>
<comment type="caution">
    <text evidence="12">The sequence shown here is derived from an EMBL/GenBank/DDBJ whole genome shotgun (WGS) entry which is preliminary data.</text>
</comment>
<evidence type="ECO:0000256" key="10">
    <source>
        <dbReference type="PROSITE-ProRule" id="PRU00169"/>
    </source>
</evidence>
<keyword evidence="7 9" id="KW-0010">Activator</keyword>
<gene>
    <name evidence="12" type="ORF">EV690_1092</name>
</gene>
<dbReference type="PANTHER" id="PTHR45526:SF1">
    <property type="entry name" value="TRANSCRIPTIONAL REGULATORY PROTEIN DCUR-RELATED"/>
    <property type="match status" value="1"/>
</dbReference>
<proteinExistence type="predicted"/>
<dbReference type="Gene3D" id="3.40.50.2300">
    <property type="match status" value="1"/>
</dbReference>
<keyword evidence="4 9" id="KW-0902">Two-component regulatory system</keyword>
<dbReference type="InterPro" id="IPR001789">
    <property type="entry name" value="Sig_transdc_resp-reg_receiver"/>
</dbReference>
<dbReference type="AlphaFoldDB" id="A0A4R1K5A9"/>
<dbReference type="Proteomes" id="UP000295565">
    <property type="component" value="Unassembled WGS sequence"/>
</dbReference>
<feature type="modified residue" description="4-aspartylphosphate" evidence="10">
    <location>
        <position position="56"/>
    </location>
</feature>
<dbReference type="GO" id="GO:0003677">
    <property type="term" value="F:DNA binding"/>
    <property type="evidence" value="ECO:0007669"/>
    <property type="project" value="UniProtKB-KW"/>
</dbReference>
<keyword evidence="13" id="KW-1185">Reference proteome</keyword>
<dbReference type="Pfam" id="PF20714">
    <property type="entry name" value="HTH_64"/>
    <property type="match status" value="1"/>
</dbReference>
<comment type="subcellular location">
    <subcellularLocation>
        <location evidence="1 9">Cytoplasm</location>
    </subcellularLocation>
</comment>
<dbReference type="InterPro" id="IPR011006">
    <property type="entry name" value="CheY-like_superfamily"/>
</dbReference>
<organism evidence="12 13">
    <name type="scientific">Celerinatantimonas diazotrophica</name>
    <dbReference type="NCBI Taxonomy" id="412034"/>
    <lineage>
        <taxon>Bacteria</taxon>
        <taxon>Pseudomonadati</taxon>
        <taxon>Pseudomonadota</taxon>
        <taxon>Gammaproteobacteria</taxon>
        <taxon>Celerinatantimonadaceae</taxon>
        <taxon>Celerinatantimonas</taxon>
    </lineage>
</organism>
<evidence type="ECO:0000256" key="5">
    <source>
        <dbReference type="ARBA" id="ARBA00023015"/>
    </source>
</evidence>
<dbReference type="EMBL" id="SMGD01000011">
    <property type="protein sequence ID" value="TCK58933.1"/>
    <property type="molecule type" value="Genomic_DNA"/>
</dbReference>
<dbReference type="InterPro" id="IPR051271">
    <property type="entry name" value="2C-system_Tx_regulators"/>
</dbReference>
<dbReference type="GO" id="GO:0005737">
    <property type="term" value="C:cytoplasm"/>
    <property type="evidence" value="ECO:0007669"/>
    <property type="project" value="UniProtKB-SubCell"/>
</dbReference>
<accession>A0A4R1K5A9</accession>